<proteinExistence type="predicted"/>
<name>A0A7J6G7P5_CANSA</name>
<reference evidence="1 2" key="1">
    <citation type="journal article" date="2020" name="bioRxiv">
        <title>Sequence and annotation of 42 cannabis genomes reveals extensive copy number variation in cannabinoid synthesis and pathogen resistance genes.</title>
        <authorList>
            <person name="Mckernan K.J."/>
            <person name="Helbert Y."/>
            <person name="Kane L.T."/>
            <person name="Ebling H."/>
            <person name="Zhang L."/>
            <person name="Liu B."/>
            <person name="Eaton Z."/>
            <person name="Mclaughlin S."/>
            <person name="Kingan S."/>
            <person name="Baybayan P."/>
            <person name="Concepcion G."/>
            <person name="Jordan M."/>
            <person name="Riva A."/>
            <person name="Barbazuk W."/>
            <person name="Harkins T."/>
        </authorList>
    </citation>
    <scope>NUCLEOTIDE SEQUENCE [LARGE SCALE GENOMIC DNA]</scope>
    <source>
        <strain evidence="2">cv. Jamaican Lion 4</strain>
        <tissue evidence="1">Leaf</tissue>
    </source>
</reference>
<gene>
    <name evidence="1" type="ORF">F8388_022092</name>
</gene>
<evidence type="ECO:0000313" key="1">
    <source>
        <dbReference type="EMBL" id="KAF4379005.1"/>
    </source>
</evidence>
<protein>
    <submittedName>
        <fullName evidence="1">Uncharacterized protein</fullName>
    </submittedName>
</protein>
<accession>A0A7J6G7P5</accession>
<comment type="caution">
    <text evidence="1">The sequence shown here is derived from an EMBL/GenBank/DDBJ whole genome shotgun (WGS) entry which is preliminary data.</text>
</comment>
<dbReference type="EMBL" id="JAATIP010000070">
    <property type="protein sequence ID" value="KAF4379005.1"/>
    <property type="molecule type" value="Genomic_DNA"/>
</dbReference>
<organism evidence="1 2">
    <name type="scientific">Cannabis sativa</name>
    <name type="common">Hemp</name>
    <name type="synonym">Marijuana</name>
    <dbReference type="NCBI Taxonomy" id="3483"/>
    <lineage>
        <taxon>Eukaryota</taxon>
        <taxon>Viridiplantae</taxon>
        <taxon>Streptophyta</taxon>
        <taxon>Embryophyta</taxon>
        <taxon>Tracheophyta</taxon>
        <taxon>Spermatophyta</taxon>
        <taxon>Magnoliopsida</taxon>
        <taxon>eudicotyledons</taxon>
        <taxon>Gunneridae</taxon>
        <taxon>Pentapetalae</taxon>
        <taxon>rosids</taxon>
        <taxon>fabids</taxon>
        <taxon>Rosales</taxon>
        <taxon>Cannabaceae</taxon>
        <taxon>Cannabis</taxon>
    </lineage>
</organism>
<evidence type="ECO:0000313" key="2">
    <source>
        <dbReference type="Proteomes" id="UP000525078"/>
    </source>
</evidence>
<dbReference type="Proteomes" id="UP000525078">
    <property type="component" value="Unassembled WGS sequence"/>
</dbReference>
<sequence>MVAKSTFSTNGWKGPENEWLRKLTLGWKTLKRYEIYLPRCSKLSTLKLGICLDITDKGIAHTFNPTSTKELVKESLPPIKPKLVRMTWQNTCPC</sequence>
<dbReference type="AlphaFoldDB" id="A0A7J6G7P5"/>